<feature type="coiled-coil region" evidence="1">
    <location>
        <begin position="68"/>
        <end position="98"/>
    </location>
</feature>
<evidence type="ECO:0000313" key="2">
    <source>
        <dbReference type="EMBL" id="GFY17558.1"/>
    </source>
</evidence>
<dbReference type="AlphaFoldDB" id="A0A8X6VQC9"/>
<accession>A0A8X6VQC9</accession>
<keyword evidence="3" id="KW-1185">Reference proteome</keyword>
<keyword evidence="1" id="KW-0175">Coiled coil</keyword>
<proteinExistence type="predicted"/>
<dbReference type="EMBL" id="BMAU01021345">
    <property type="protein sequence ID" value="GFY17558.1"/>
    <property type="molecule type" value="Genomic_DNA"/>
</dbReference>
<name>A0A8X6VQC9_TRICX</name>
<dbReference type="Proteomes" id="UP000887159">
    <property type="component" value="Unassembled WGS sequence"/>
</dbReference>
<comment type="caution">
    <text evidence="2">The sequence shown here is derived from an EMBL/GenBank/DDBJ whole genome shotgun (WGS) entry which is preliminary data.</text>
</comment>
<evidence type="ECO:0000313" key="3">
    <source>
        <dbReference type="Proteomes" id="UP000887159"/>
    </source>
</evidence>
<gene>
    <name evidence="2" type="primary">AVEN_225145_1</name>
    <name evidence="2" type="ORF">TNCV_3519131</name>
</gene>
<evidence type="ECO:0000256" key="1">
    <source>
        <dbReference type="SAM" id="Coils"/>
    </source>
</evidence>
<sequence>MSIVVKLKKDELKLVAEEIGLTVPREAKRVDLKRLIEESDVFKEDYEFVKTVIEQLLEETKTQESEHNSQLKLKRLKLERVKAELELAQLRTNASKSETSFKKCETETSIDVFIKSVRTLTIKMPSKSEGWGYFFASLERAYNNKNVPERFKAEIMLNLLGERASNILTYITDKELNNYEEIKAIVLREFEPTAQAVLENFRNACRENETHVFNYEFRLLFKTEESNRF</sequence>
<protein>
    <submittedName>
        <fullName evidence="2">Uncharacterized protein</fullName>
    </submittedName>
</protein>
<reference evidence="2" key="1">
    <citation type="submission" date="2020-08" db="EMBL/GenBank/DDBJ databases">
        <title>Multicomponent nature underlies the extraordinary mechanical properties of spider dragline silk.</title>
        <authorList>
            <person name="Kono N."/>
            <person name="Nakamura H."/>
            <person name="Mori M."/>
            <person name="Yoshida Y."/>
            <person name="Ohtoshi R."/>
            <person name="Malay A.D."/>
            <person name="Moran D.A.P."/>
            <person name="Tomita M."/>
            <person name="Numata K."/>
            <person name="Arakawa K."/>
        </authorList>
    </citation>
    <scope>NUCLEOTIDE SEQUENCE</scope>
</reference>
<organism evidence="2 3">
    <name type="scientific">Trichonephila clavipes</name>
    <name type="common">Golden silk orbweaver</name>
    <name type="synonym">Nephila clavipes</name>
    <dbReference type="NCBI Taxonomy" id="2585209"/>
    <lineage>
        <taxon>Eukaryota</taxon>
        <taxon>Metazoa</taxon>
        <taxon>Ecdysozoa</taxon>
        <taxon>Arthropoda</taxon>
        <taxon>Chelicerata</taxon>
        <taxon>Arachnida</taxon>
        <taxon>Araneae</taxon>
        <taxon>Araneomorphae</taxon>
        <taxon>Entelegynae</taxon>
        <taxon>Araneoidea</taxon>
        <taxon>Nephilidae</taxon>
        <taxon>Trichonephila</taxon>
    </lineage>
</organism>